<organism evidence="13 14">
    <name type="scientific">Hyphobacterium marinum</name>
    <dbReference type="NCBI Taxonomy" id="3116574"/>
    <lineage>
        <taxon>Bacteria</taxon>
        <taxon>Pseudomonadati</taxon>
        <taxon>Pseudomonadota</taxon>
        <taxon>Alphaproteobacteria</taxon>
        <taxon>Maricaulales</taxon>
        <taxon>Maricaulaceae</taxon>
        <taxon>Hyphobacterium</taxon>
    </lineage>
</organism>
<dbReference type="InterPro" id="IPR036393">
    <property type="entry name" value="AceGlu_kinase-like_sf"/>
</dbReference>
<dbReference type="PIRSF" id="PIRSF005650">
    <property type="entry name" value="Uridylate_kin"/>
    <property type="match status" value="1"/>
</dbReference>
<comment type="caution">
    <text evidence="13">The sequence shown here is derived from an EMBL/GenBank/DDBJ whole genome shotgun (WGS) entry which is preliminary data.</text>
</comment>
<feature type="binding site" evidence="11">
    <location>
        <position position="178"/>
    </location>
    <ligand>
        <name>ATP</name>
        <dbReference type="ChEBI" id="CHEBI:30616"/>
    </ligand>
</feature>
<feature type="binding site" evidence="11">
    <location>
        <position position="61"/>
    </location>
    <ligand>
        <name>UMP</name>
        <dbReference type="ChEBI" id="CHEBI:57865"/>
    </ligand>
</feature>
<proteinExistence type="inferred from homology"/>
<dbReference type="RefSeq" id="WP_330197103.1">
    <property type="nucleotide sequence ID" value="NZ_JAZDRO010000006.1"/>
</dbReference>
<feature type="binding site" evidence="11">
    <location>
        <position position="170"/>
    </location>
    <ligand>
        <name>ATP</name>
        <dbReference type="ChEBI" id="CHEBI:30616"/>
    </ligand>
</feature>
<evidence type="ECO:0000259" key="12">
    <source>
        <dbReference type="Pfam" id="PF00696"/>
    </source>
</evidence>
<dbReference type="CDD" id="cd04254">
    <property type="entry name" value="AAK_UMPK-PyrH-Ec"/>
    <property type="match status" value="1"/>
</dbReference>
<dbReference type="EC" id="2.7.4.22" evidence="11"/>
<dbReference type="GO" id="GO:0033862">
    <property type="term" value="F:UMP kinase activity"/>
    <property type="evidence" value="ECO:0007669"/>
    <property type="project" value="UniProtKB-EC"/>
</dbReference>
<gene>
    <name evidence="11 13" type="primary">pyrH</name>
    <name evidence="13" type="ORF">V0U35_12685</name>
</gene>
<comment type="catalytic activity">
    <reaction evidence="10 11">
        <text>UMP + ATP = UDP + ADP</text>
        <dbReference type="Rhea" id="RHEA:24400"/>
        <dbReference type="ChEBI" id="CHEBI:30616"/>
        <dbReference type="ChEBI" id="CHEBI:57865"/>
        <dbReference type="ChEBI" id="CHEBI:58223"/>
        <dbReference type="ChEBI" id="CHEBI:456216"/>
        <dbReference type="EC" id="2.7.4.22"/>
    </reaction>
</comment>
<comment type="activity regulation">
    <text evidence="11">Inhibited by UTP.</text>
</comment>
<evidence type="ECO:0000256" key="11">
    <source>
        <dbReference type="HAMAP-Rule" id="MF_01220"/>
    </source>
</evidence>
<feature type="binding site" evidence="11">
    <location>
        <position position="66"/>
    </location>
    <ligand>
        <name>ATP</name>
        <dbReference type="ChEBI" id="CHEBI:30616"/>
    </ligand>
</feature>
<comment type="function">
    <text evidence="11">Catalyzes the reversible phosphorylation of UMP to UDP.</text>
</comment>
<feature type="binding site" evidence="11">
    <location>
        <position position="175"/>
    </location>
    <ligand>
        <name>ATP</name>
        <dbReference type="ChEBI" id="CHEBI:30616"/>
    </ligand>
</feature>
<keyword evidence="9 11" id="KW-0665">Pyrimidine biosynthesis</keyword>
<comment type="subcellular location">
    <subcellularLocation>
        <location evidence="1 11">Cytoplasm</location>
    </subcellularLocation>
</comment>
<evidence type="ECO:0000256" key="5">
    <source>
        <dbReference type="ARBA" id="ARBA00022679"/>
    </source>
</evidence>
<keyword evidence="7 11" id="KW-0418">Kinase</keyword>
<keyword evidence="14" id="KW-1185">Reference proteome</keyword>
<evidence type="ECO:0000256" key="4">
    <source>
        <dbReference type="ARBA" id="ARBA00022490"/>
    </source>
</evidence>
<feature type="binding site" evidence="11">
    <location>
        <position position="62"/>
    </location>
    <ligand>
        <name>ATP</name>
        <dbReference type="ChEBI" id="CHEBI:30616"/>
    </ligand>
</feature>
<evidence type="ECO:0000256" key="10">
    <source>
        <dbReference type="ARBA" id="ARBA00047767"/>
    </source>
</evidence>
<accession>A0ABU7M138</accession>
<keyword evidence="5 11" id="KW-0808">Transferase</keyword>
<evidence type="ECO:0000313" key="13">
    <source>
        <dbReference type="EMBL" id="MEE2567537.1"/>
    </source>
</evidence>
<evidence type="ECO:0000256" key="6">
    <source>
        <dbReference type="ARBA" id="ARBA00022741"/>
    </source>
</evidence>
<evidence type="ECO:0000313" key="14">
    <source>
        <dbReference type="Proteomes" id="UP001310692"/>
    </source>
</evidence>
<feature type="binding site" evidence="11">
    <location>
        <begin position="19"/>
        <end position="22"/>
    </location>
    <ligand>
        <name>ATP</name>
        <dbReference type="ChEBI" id="CHEBI:30616"/>
    </ligand>
</feature>
<evidence type="ECO:0000256" key="8">
    <source>
        <dbReference type="ARBA" id="ARBA00022840"/>
    </source>
</evidence>
<reference evidence="13 14" key="1">
    <citation type="submission" date="2024-01" db="EMBL/GenBank/DDBJ databases">
        <title>Hyphobacterium bacterium isolated from marine sediment.</title>
        <authorList>
            <person name="Zhao S."/>
        </authorList>
    </citation>
    <scope>NUCLEOTIDE SEQUENCE [LARGE SCALE GENOMIC DNA]</scope>
    <source>
        <strain evidence="13 14">Y60-23</strain>
    </source>
</reference>
<comment type="caution">
    <text evidence="11">Lacks conserved residue(s) required for the propagation of feature annotation.</text>
</comment>
<evidence type="ECO:0000256" key="7">
    <source>
        <dbReference type="ARBA" id="ARBA00022777"/>
    </source>
</evidence>
<comment type="subunit">
    <text evidence="11">Homohexamer.</text>
</comment>
<dbReference type="InterPro" id="IPR011817">
    <property type="entry name" value="Uridylate_kinase"/>
</dbReference>
<dbReference type="EMBL" id="JAZDRO010000006">
    <property type="protein sequence ID" value="MEE2567537.1"/>
    <property type="molecule type" value="Genomic_DNA"/>
</dbReference>
<dbReference type="SUPFAM" id="SSF53633">
    <property type="entry name" value="Carbamate kinase-like"/>
    <property type="match status" value="1"/>
</dbReference>
<dbReference type="Proteomes" id="UP001310692">
    <property type="component" value="Unassembled WGS sequence"/>
</dbReference>
<comment type="pathway">
    <text evidence="2 11">Pyrimidine metabolism; CTP biosynthesis via de novo pathway; UDP from UMP (UMPK route): step 1/1.</text>
</comment>
<dbReference type="InterPro" id="IPR015963">
    <property type="entry name" value="Uridylate_kinase_bac"/>
</dbReference>
<dbReference type="NCBIfam" id="TIGR02075">
    <property type="entry name" value="pyrH_bact"/>
    <property type="match status" value="1"/>
</dbReference>
<evidence type="ECO:0000256" key="2">
    <source>
        <dbReference type="ARBA" id="ARBA00004791"/>
    </source>
</evidence>
<feature type="domain" description="Aspartate/glutamate/uridylate kinase" evidence="12">
    <location>
        <begin position="14"/>
        <end position="223"/>
    </location>
</feature>
<feature type="binding site" evidence="11">
    <location>
        <begin position="142"/>
        <end position="149"/>
    </location>
    <ligand>
        <name>UMP</name>
        <dbReference type="ChEBI" id="CHEBI:57865"/>
    </ligand>
</feature>
<dbReference type="Pfam" id="PF00696">
    <property type="entry name" value="AA_kinase"/>
    <property type="match status" value="1"/>
</dbReference>
<keyword evidence="8 11" id="KW-0067">ATP-binding</keyword>
<dbReference type="PANTHER" id="PTHR42833">
    <property type="entry name" value="URIDYLATE KINASE"/>
    <property type="match status" value="1"/>
</dbReference>
<sequence length="252" mass="26981">MTDTPADLPPPVYKRVLLKISGEALMGDQNYGIDLKTAERVASEVKQAVNSGVEVCLVIGGGNIFRGLSAAAKGMDRAAADYMGMLATVMNALGMQTALERIGVQTRVQSAIPMTSICEPYIRRRAIRHMEKGRVVIFAAGTGNPFFTTDTAAALRAAEMGCDALFKGTQVDGVYSDDPRKNPDAERYDQLDYLEVLSRDLKVMDAAAVTLMRENAIPIVVFSIHDKGGLARVLSGQGVCTVIGQRPAANAN</sequence>
<name>A0ABU7M138_9PROT</name>
<dbReference type="HAMAP" id="MF_01220_B">
    <property type="entry name" value="PyrH_B"/>
    <property type="match status" value="1"/>
</dbReference>
<evidence type="ECO:0000256" key="3">
    <source>
        <dbReference type="ARBA" id="ARBA00007614"/>
    </source>
</evidence>
<keyword evidence="4 11" id="KW-0963">Cytoplasm</keyword>
<comment type="similarity">
    <text evidence="3 11">Belongs to the UMP kinase family.</text>
</comment>
<feature type="binding site" evidence="11">
    <location>
        <position position="169"/>
    </location>
    <ligand>
        <name>ATP</name>
        <dbReference type="ChEBI" id="CHEBI:30616"/>
    </ligand>
</feature>
<keyword evidence="6 11" id="KW-0547">Nucleotide-binding</keyword>
<evidence type="ECO:0000256" key="9">
    <source>
        <dbReference type="ARBA" id="ARBA00022975"/>
    </source>
</evidence>
<dbReference type="Gene3D" id="3.40.1160.10">
    <property type="entry name" value="Acetylglutamate kinase-like"/>
    <property type="match status" value="1"/>
</dbReference>
<protein>
    <recommendedName>
        <fullName evidence="11">Uridylate kinase</fullName>
        <shortName evidence="11">UK</shortName>
        <ecNumber evidence="11">2.7.4.22</ecNumber>
    </recommendedName>
    <alternativeName>
        <fullName evidence="11">Uridine monophosphate kinase</fullName>
        <shortName evidence="11">UMP kinase</shortName>
        <shortName evidence="11">UMPK</shortName>
    </alternativeName>
</protein>
<evidence type="ECO:0000256" key="1">
    <source>
        <dbReference type="ARBA" id="ARBA00004496"/>
    </source>
</evidence>
<dbReference type="InterPro" id="IPR001048">
    <property type="entry name" value="Asp/Glu/Uridylate_kinase"/>
</dbReference>
<feature type="binding site" evidence="11">
    <location>
        <position position="81"/>
    </location>
    <ligand>
        <name>UMP</name>
        <dbReference type="ChEBI" id="CHEBI:57865"/>
    </ligand>
</feature>
<dbReference type="PANTHER" id="PTHR42833:SF4">
    <property type="entry name" value="URIDYLATE KINASE PUMPKIN, CHLOROPLASTIC"/>
    <property type="match status" value="1"/>
</dbReference>